<dbReference type="RefSeq" id="WP_167071566.1">
    <property type="nucleotide sequence ID" value="NZ_JAAOZC010000001.1"/>
</dbReference>
<dbReference type="Proteomes" id="UP000727456">
    <property type="component" value="Unassembled WGS sequence"/>
</dbReference>
<name>A0ABX0TSS7_9SPHN</name>
<dbReference type="Gene3D" id="3.90.1150.10">
    <property type="entry name" value="Aspartate Aminotransferase, domain 1"/>
    <property type="match status" value="1"/>
</dbReference>
<sequence length="404" mass="43792">MPTLPDAEALDRADPFAEFRDRFALPEGVIYLDGNSLGALPRSVAARLEAVARHEWGERLIRSWNEADWWNAPRRIGDRIARLLGVSDGEVIATDSTSVNLFKLIMAAAGTRDGAIIAEADNFPTDTYVAEEAARLLGRPFRLVAGSGMVDALVADVAAAVITQVNYRTAARADIAALEERARRHGTRIVWDLSHSIGAVPLDLARDGASLAVGCSYKYLNGGPGAPAWLYVASALQAKLRSPIAGWWGHADAFAFDGQYRPAPDIARFLGGTQPMLSLLALEESLTLFERVDMDRLWAKSVRLFDLFAARIEALCPELTILTPRDPALRGSHIALHHPDAQRIITALIERGVIGDYRAPDIARFGLTPLTLSHADILYATGIIGDVMASGAWRDVAIEGGRVT</sequence>
<comment type="subunit">
    <text evidence="5">Homodimer.</text>
</comment>
<protein>
    <recommendedName>
        <fullName evidence="4 5">Kynureninase</fullName>
        <ecNumber evidence="4 5">3.7.1.3</ecNumber>
    </recommendedName>
</protein>
<evidence type="ECO:0000313" key="7">
    <source>
        <dbReference type="Proteomes" id="UP000727456"/>
    </source>
</evidence>
<dbReference type="EMBL" id="JAAOZC010000001">
    <property type="protein sequence ID" value="NIJ06850.1"/>
    <property type="molecule type" value="Genomic_DNA"/>
</dbReference>
<dbReference type="SUPFAM" id="SSF53383">
    <property type="entry name" value="PLP-dependent transferases"/>
    <property type="match status" value="1"/>
</dbReference>
<comment type="catalytic activity">
    <reaction evidence="5">
        <text>3-hydroxy-L-kynurenine + H2O = 3-hydroxyanthranilate + L-alanine + H(+)</text>
        <dbReference type="Rhea" id="RHEA:25143"/>
        <dbReference type="ChEBI" id="CHEBI:15377"/>
        <dbReference type="ChEBI" id="CHEBI:15378"/>
        <dbReference type="ChEBI" id="CHEBI:36559"/>
        <dbReference type="ChEBI" id="CHEBI:57972"/>
        <dbReference type="ChEBI" id="CHEBI:58125"/>
        <dbReference type="EC" id="3.7.1.3"/>
    </reaction>
</comment>
<evidence type="ECO:0000313" key="6">
    <source>
        <dbReference type="EMBL" id="NIJ06850.1"/>
    </source>
</evidence>
<dbReference type="GO" id="GO:0030429">
    <property type="term" value="F:kynureninase activity"/>
    <property type="evidence" value="ECO:0007669"/>
    <property type="project" value="UniProtKB-EC"/>
</dbReference>
<evidence type="ECO:0000256" key="4">
    <source>
        <dbReference type="NCBIfam" id="TIGR01814"/>
    </source>
</evidence>
<comment type="function">
    <text evidence="5">Catalyzes the cleavage of L-kynurenine (L-Kyn) and L-3-hydroxykynurenine (L-3OHKyn) into anthranilic acid (AA) and 3-hydroxyanthranilic acid (3-OHAA), respectively.</text>
</comment>
<dbReference type="PIRSF" id="PIRSF038800">
    <property type="entry name" value="KYNU"/>
    <property type="match status" value="1"/>
</dbReference>
<evidence type="ECO:0000256" key="3">
    <source>
        <dbReference type="ARBA" id="ARBA00022898"/>
    </source>
</evidence>
<dbReference type="PANTHER" id="PTHR14084">
    <property type="entry name" value="KYNURENINASE"/>
    <property type="match status" value="1"/>
</dbReference>
<reference evidence="6 7" key="1">
    <citation type="submission" date="2020-03" db="EMBL/GenBank/DDBJ databases">
        <title>Genomic Encyclopedia of Type Strains, Phase III (KMG-III): the genomes of soil and plant-associated and newly described type strains.</title>
        <authorList>
            <person name="Whitman W."/>
        </authorList>
    </citation>
    <scope>NUCLEOTIDE SEQUENCE [LARGE SCALE GENOMIC DNA]</scope>
    <source>
        <strain evidence="6 7">CECT 8804</strain>
    </source>
</reference>
<comment type="catalytic activity">
    <reaction evidence="5">
        <text>L-kynurenine + H2O = anthranilate + L-alanine + H(+)</text>
        <dbReference type="Rhea" id="RHEA:16813"/>
        <dbReference type="ChEBI" id="CHEBI:15377"/>
        <dbReference type="ChEBI" id="CHEBI:15378"/>
        <dbReference type="ChEBI" id="CHEBI:16567"/>
        <dbReference type="ChEBI" id="CHEBI:57959"/>
        <dbReference type="ChEBI" id="CHEBI:57972"/>
        <dbReference type="EC" id="3.7.1.3"/>
    </reaction>
</comment>
<evidence type="ECO:0000256" key="1">
    <source>
        <dbReference type="ARBA" id="ARBA00022642"/>
    </source>
</evidence>
<dbReference type="InterPro" id="IPR015424">
    <property type="entry name" value="PyrdxlP-dep_Trfase"/>
</dbReference>
<keyword evidence="3 5" id="KW-0663">Pyridoxal phosphate</keyword>
<organism evidence="6 7">
    <name type="scientific">Sphingomonas vulcanisoli</name>
    <dbReference type="NCBI Taxonomy" id="1658060"/>
    <lineage>
        <taxon>Bacteria</taxon>
        <taxon>Pseudomonadati</taxon>
        <taxon>Pseudomonadota</taxon>
        <taxon>Alphaproteobacteria</taxon>
        <taxon>Sphingomonadales</taxon>
        <taxon>Sphingomonadaceae</taxon>
        <taxon>Sphingomonas</taxon>
    </lineage>
</organism>
<keyword evidence="7" id="KW-1185">Reference proteome</keyword>
<evidence type="ECO:0000256" key="2">
    <source>
        <dbReference type="ARBA" id="ARBA00022801"/>
    </source>
</evidence>
<comment type="caution">
    <text evidence="6">The sequence shown here is derived from an EMBL/GenBank/DDBJ whole genome shotgun (WGS) entry which is preliminary data.</text>
</comment>
<accession>A0ABX0TSS7</accession>
<comment type="pathway">
    <text evidence="5">Amino-acid degradation; L-kynurenine degradation; L-alanine and anthranilate from L-kynurenine: step 1/1.</text>
</comment>
<comment type="pathway">
    <text evidence="5">Cofactor biosynthesis; NAD(+) biosynthesis; quinolinate from L-kynurenine: step 2/3.</text>
</comment>
<keyword evidence="2 5" id="KW-0378">Hydrolase</keyword>
<dbReference type="Pfam" id="PF22580">
    <property type="entry name" value="KYNU_C"/>
    <property type="match status" value="1"/>
</dbReference>
<proteinExistence type="inferred from homology"/>
<dbReference type="Gene3D" id="3.40.640.10">
    <property type="entry name" value="Type I PLP-dependent aspartate aminotransferase-like (Major domain)"/>
    <property type="match status" value="1"/>
</dbReference>
<keyword evidence="1 5" id="KW-0662">Pyridine nucleotide biosynthesis</keyword>
<dbReference type="NCBIfam" id="TIGR01814">
    <property type="entry name" value="kynureninase"/>
    <property type="match status" value="1"/>
</dbReference>
<dbReference type="InterPro" id="IPR015421">
    <property type="entry name" value="PyrdxlP-dep_Trfase_major"/>
</dbReference>
<evidence type="ECO:0000256" key="5">
    <source>
        <dbReference type="PIRNR" id="PIRNR038800"/>
    </source>
</evidence>
<comment type="similarity">
    <text evidence="5">Belongs to the kynureninase family.</text>
</comment>
<dbReference type="InterPro" id="IPR010111">
    <property type="entry name" value="Kynureninase"/>
</dbReference>
<dbReference type="PANTHER" id="PTHR14084:SF0">
    <property type="entry name" value="KYNURENINASE"/>
    <property type="match status" value="1"/>
</dbReference>
<dbReference type="InterPro" id="IPR015422">
    <property type="entry name" value="PyrdxlP-dep_Trfase_small"/>
</dbReference>
<gene>
    <name evidence="6" type="ORF">FHS31_000432</name>
</gene>
<comment type="cofactor">
    <cofactor evidence="5">
        <name>pyridoxal 5'-phosphate</name>
        <dbReference type="ChEBI" id="CHEBI:597326"/>
    </cofactor>
</comment>
<dbReference type="EC" id="3.7.1.3" evidence="4 5"/>